<dbReference type="SMART" id="SM00176">
    <property type="entry name" value="RAN"/>
    <property type="match status" value="1"/>
</dbReference>
<reference evidence="9" key="1">
    <citation type="submission" date="2022-08" db="UniProtKB">
        <authorList>
            <consortium name="EnsemblMetazoa"/>
        </authorList>
    </citation>
    <scope>IDENTIFICATION</scope>
    <source>
        <strain evidence="9">05x7-T-G4-1.051#20</strain>
    </source>
</reference>
<evidence type="ECO:0000256" key="5">
    <source>
        <dbReference type="ARBA" id="ARBA00023136"/>
    </source>
</evidence>
<evidence type="ECO:0000256" key="4">
    <source>
        <dbReference type="ARBA" id="ARBA00023134"/>
    </source>
</evidence>
<dbReference type="PRINTS" id="PR00449">
    <property type="entry name" value="RASTRNSFRMNG"/>
</dbReference>
<dbReference type="InterPro" id="IPR050305">
    <property type="entry name" value="Small_GTPase_Rab"/>
</dbReference>
<dbReference type="GO" id="GO:0005525">
    <property type="term" value="F:GTP binding"/>
    <property type="evidence" value="ECO:0007669"/>
    <property type="project" value="UniProtKB-KW"/>
</dbReference>
<dbReference type="CDD" id="cd00154">
    <property type="entry name" value="Rab"/>
    <property type="match status" value="1"/>
</dbReference>
<dbReference type="PROSITE" id="PS51421">
    <property type="entry name" value="RAS"/>
    <property type="match status" value="1"/>
</dbReference>
<keyword evidence="7" id="KW-0636">Prenylation</keyword>
<keyword evidence="5" id="KW-0472">Membrane</keyword>
<dbReference type="PANTHER" id="PTHR47980">
    <property type="entry name" value="LD44762P"/>
    <property type="match status" value="1"/>
</dbReference>
<dbReference type="NCBIfam" id="TIGR00231">
    <property type="entry name" value="small_GTP"/>
    <property type="match status" value="1"/>
</dbReference>
<comment type="similarity">
    <text evidence="2">Belongs to the small GTPase superfamily. Rab family.</text>
</comment>
<dbReference type="GO" id="GO:0003924">
    <property type="term" value="F:GTPase activity"/>
    <property type="evidence" value="ECO:0007669"/>
    <property type="project" value="InterPro"/>
</dbReference>
<evidence type="ECO:0000313" key="9">
    <source>
        <dbReference type="EnsemblMetazoa" id="G12695.1:cds"/>
    </source>
</evidence>
<protein>
    <recommendedName>
        <fullName evidence="11">Ras-related protein Rab-15</fullName>
    </recommendedName>
</protein>
<evidence type="ECO:0000313" key="10">
    <source>
        <dbReference type="Proteomes" id="UP000005408"/>
    </source>
</evidence>
<dbReference type="GO" id="GO:0012505">
    <property type="term" value="C:endomembrane system"/>
    <property type="evidence" value="ECO:0007669"/>
    <property type="project" value="UniProtKB-SubCell"/>
</dbReference>
<evidence type="ECO:0000256" key="2">
    <source>
        <dbReference type="ARBA" id="ARBA00006270"/>
    </source>
</evidence>
<name>A0A8W8I7A3_MAGGI</name>
<evidence type="ECO:0000256" key="1">
    <source>
        <dbReference type="ARBA" id="ARBA00004308"/>
    </source>
</evidence>
<keyword evidence="4" id="KW-0342">GTP-binding</keyword>
<dbReference type="SUPFAM" id="SSF52540">
    <property type="entry name" value="P-loop containing nucleoside triphosphate hydrolases"/>
    <property type="match status" value="1"/>
</dbReference>
<dbReference type="InterPro" id="IPR001806">
    <property type="entry name" value="Small_GTPase"/>
</dbReference>
<dbReference type="PROSITE" id="PS51419">
    <property type="entry name" value="RAB"/>
    <property type="match status" value="1"/>
</dbReference>
<dbReference type="EnsemblMetazoa" id="G12695.1">
    <property type="protein sequence ID" value="G12695.1:cds"/>
    <property type="gene ID" value="G12695"/>
</dbReference>
<comment type="subcellular location">
    <subcellularLocation>
        <location evidence="1">Endomembrane system</location>
    </subcellularLocation>
</comment>
<evidence type="ECO:0008006" key="11">
    <source>
        <dbReference type="Google" id="ProtNLM"/>
    </source>
</evidence>
<proteinExistence type="inferred from homology"/>
<dbReference type="SMART" id="SM00175">
    <property type="entry name" value="RAB"/>
    <property type="match status" value="1"/>
</dbReference>
<feature type="region of interest" description="Disordered" evidence="8">
    <location>
        <begin position="193"/>
        <end position="216"/>
    </location>
</feature>
<dbReference type="SMART" id="SM00174">
    <property type="entry name" value="RHO"/>
    <property type="match status" value="1"/>
</dbReference>
<dbReference type="FunFam" id="3.40.50.300:FF:000586">
    <property type="entry name" value="Rab family GTPase"/>
    <property type="match status" value="1"/>
</dbReference>
<dbReference type="Proteomes" id="UP000005408">
    <property type="component" value="Unassembled WGS sequence"/>
</dbReference>
<dbReference type="AlphaFoldDB" id="A0A8W8I7A3"/>
<keyword evidence="10" id="KW-1185">Reference proteome</keyword>
<dbReference type="PROSITE" id="PS51417">
    <property type="entry name" value="ARF"/>
    <property type="match status" value="1"/>
</dbReference>
<sequence>MDSERELEKTSTLQRTMSKRYDVLMRLLLIGETGVGKTCVLCRYASEEFIDSHITTIGIDFKMKTISLGGKTIKVQIWDTAGQERFESITKQFYRRAQGVILVYDITSKSSFEAVPKWLNYVRQFGREDVSVLLMGNKKDKEVNRQVLEEEGRKFAKDNSLLFYETSAKESANLEKAFYSLCEDVILKEKEKDKLSTENNNHQVQSEEVGTKDTTQLITENKGKKFPCCNVS</sequence>
<dbReference type="Gene3D" id="3.40.50.300">
    <property type="entry name" value="P-loop containing nucleotide triphosphate hydrolases"/>
    <property type="match status" value="1"/>
</dbReference>
<dbReference type="InterPro" id="IPR027417">
    <property type="entry name" value="P-loop_NTPase"/>
</dbReference>
<evidence type="ECO:0000256" key="8">
    <source>
        <dbReference type="SAM" id="MobiDB-lite"/>
    </source>
</evidence>
<dbReference type="PROSITE" id="PS51420">
    <property type="entry name" value="RHO"/>
    <property type="match status" value="1"/>
</dbReference>
<dbReference type="SMART" id="SM00173">
    <property type="entry name" value="RAS"/>
    <property type="match status" value="1"/>
</dbReference>
<evidence type="ECO:0000256" key="6">
    <source>
        <dbReference type="ARBA" id="ARBA00023288"/>
    </source>
</evidence>
<accession>A0A8W8I7A3</accession>
<keyword evidence="3" id="KW-0547">Nucleotide-binding</keyword>
<dbReference type="SMART" id="SM00177">
    <property type="entry name" value="ARF"/>
    <property type="match status" value="1"/>
</dbReference>
<evidence type="ECO:0000256" key="7">
    <source>
        <dbReference type="ARBA" id="ARBA00023289"/>
    </source>
</evidence>
<organism evidence="9 10">
    <name type="scientific">Magallana gigas</name>
    <name type="common">Pacific oyster</name>
    <name type="synonym">Crassostrea gigas</name>
    <dbReference type="NCBI Taxonomy" id="29159"/>
    <lineage>
        <taxon>Eukaryota</taxon>
        <taxon>Metazoa</taxon>
        <taxon>Spiralia</taxon>
        <taxon>Lophotrochozoa</taxon>
        <taxon>Mollusca</taxon>
        <taxon>Bivalvia</taxon>
        <taxon>Autobranchia</taxon>
        <taxon>Pteriomorphia</taxon>
        <taxon>Ostreida</taxon>
        <taxon>Ostreoidea</taxon>
        <taxon>Ostreidae</taxon>
        <taxon>Magallana</taxon>
    </lineage>
</organism>
<evidence type="ECO:0000256" key="3">
    <source>
        <dbReference type="ARBA" id="ARBA00022741"/>
    </source>
</evidence>
<keyword evidence="6" id="KW-0449">Lipoprotein</keyword>
<dbReference type="Pfam" id="PF00071">
    <property type="entry name" value="Ras"/>
    <property type="match status" value="1"/>
</dbReference>
<dbReference type="InterPro" id="IPR005225">
    <property type="entry name" value="Small_GTP-bd"/>
</dbReference>
<feature type="compositionally biased region" description="Polar residues" evidence="8">
    <location>
        <begin position="197"/>
        <end position="216"/>
    </location>
</feature>